<organism evidence="2 3">
    <name type="scientific">Aequorivita echinoideorum</name>
    <dbReference type="NCBI Taxonomy" id="1549647"/>
    <lineage>
        <taxon>Bacteria</taxon>
        <taxon>Pseudomonadati</taxon>
        <taxon>Bacteroidota</taxon>
        <taxon>Flavobacteriia</taxon>
        <taxon>Flavobacteriales</taxon>
        <taxon>Flavobacteriaceae</taxon>
        <taxon>Aequorivita</taxon>
    </lineage>
</organism>
<dbReference type="Gene3D" id="3.40.50.720">
    <property type="entry name" value="NAD(P)-binding Rossmann-like Domain"/>
    <property type="match status" value="1"/>
</dbReference>
<dbReference type="SUPFAM" id="SSF51735">
    <property type="entry name" value="NAD(P)-binding Rossmann-fold domains"/>
    <property type="match status" value="1"/>
</dbReference>
<comment type="caution">
    <text evidence="2">The sequence shown here is derived from an EMBL/GenBank/DDBJ whole genome shotgun (WGS) entry which is preliminary data.</text>
</comment>
<dbReference type="InterPro" id="IPR036291">
    <property type="entry name" value="NAD(P)-bd_dom_sf"/>
</dbReference>
<keyword evidence="3" id="KW-1185">Reference proteome</keyword>
<dbReference type="InterPro" id="IPR051783">
    <property type="entry name" value="NAD(P)-dependent_oxidoreduct"/>
</dbReference>
<dbReference type="InterPro" id="IPR001509">
    <property type="entry name" value="Epimerase_deHydtase"/>
</dbReference>
<dbReference type="Proteomes" id="UP001297092">
    <property type="component" value="Unassembled WGS sequence"/>
</dbReference>
<dbReference type="EMBL" id="JAHCTB010000001">
    <property type="protein sequence ID" value="MBT0606859.1"/>
    <property type="molecule type" value="Genomic_DNA"/>
</dbReference>
<accession>A0ABS5S0X6</accession>
<dbReference type="PANTHER" id="PTHR48079:SF6">
    <property type="entry name" value="NAD(P)-BINDING DOMAIN-CONTAINING PROTEIN-RELATED"/>
    <property type="match status" value="1"/>
</dbReference>
<dbReference type="Pfam" id="PF01370">
    <property type="entry name" value="Epimerase"/>
    <property type="match status" value="1"/>
</dbReference>
<evidence type="ECO:0000313" key="3">
    <source>
        <dbReference type="Proteomes" id="UP001297092"/>
    </source>
</evidence>
<reference evidence="2 3" key="1">
    <citation type="submission" date="2021-05" db="EMBL/GenBank/DDBJ databases">
        <title>Aequorivita echinoideorum JCM 30378 genome.</title>
        <authorList>
            <person name="Zhang H."/>
            <person name="Li C."/>
        </authorList>
    </citation>
    <scope>NUCLEOTIDE SEQUENCE [LARGE SCALE GENOMIC DNA]</scope>
    <source>
        <strain evidence="2 3">JCM30378</strain>
    </source>
</reference>
<dbReference type="RefSeq" id="WP_214111732.1">
    <property type="nucleotide sequence ID" value="NZ_JAHCTB010000001.1"/>
</dbReference>
<name>A0ABS5S0X6_9FLAO</name>
<proteinExistence type="predicted"/>
<feature type="domain" description="NAD-dependent epimerase/dehydratase" evidence="1">
    <location>
        <begin position="2"/>
        <end position="229"/>
    </location>
</feature>
<evidence type="ECO:0000259" key="1">
    <source>
        <dbReference type="Pfam" id="PF01370"/>
    </source>
</evidence>
<sequence>MVLVTGGTGLVGSHLLYFLLKKEEHVRAIHRKNSNLEGVKRIFSAYTSSAEAYFNKVEWVEADILDIPALSKAFLGIEKVYHCAALINFEAKNYKLLKKVNIEGTANVINLSLSNKIEKFCYVSSVAVFGNALNNELITEETAWNPEDDNSVYAITKFGAEMEVWRGAQEGLKTVIVNPGLILGSAPNGDGSSFIVSIGASGIPYYPSGGMGVVDVEDVAKAMILLMNSTIENRQYILVGNNILYKELISKLAQRFHKKPPTKKLSSNVMLFLSALEWFFARIFGWSQKLQNHNVKSMFKKSFYDASRIQKDLDFKFTHIDETLDRIAKFHSENTSEN</sequence>
<gene>
    <name evidence="2" type="ORF">KIV10_01575</name>
</gene>
<evidence type="ECO:0000313" key="2">
    <source>
        <dbReference type="EMBL" id="MBT0606859.1"/>
    </source>
</evidence>
<protein>
    <submittedName>
        <fullName evidence="2">NAD-dependent epimerase/dehydratase family protein</fullName>
    </submittedName>
</protein>
<dbReference type="PANTHER" id="PTHR48079">
    <property type="entry name" value="PROTEIN YEEZ"/>
    <property type="match status" value="1"/>
</dbReference>